<sequence length="205" mass="23434">MPRKPATPKPTTGRQSTLSFNTRVTKAVPKNAKEAALSTTPIVKKEEESQTEISHIPLKPEEGEEIKAEPKKVEDEEEEKKEIKVEEEPVPEKPEAELRAEKVTDSQIGNYWSWVESERLSKRVHQEDLDISEKVLRYFDVCSHYGPCIGLTRLRRWQRAEKLGLKPPIEVLAVLLKDQESPEEKKHEKAHIDEILNPTAIVASE</sequence>
<evidence type="ECO:0000256" key="1">
    <source>
        <dbReference type="SAM" id="MobiDB-lite"/>
    </source>
</evidence>
<evidence type="ECO:0000313" key="2">
    <source>
        <dbReference type="EMBL" id="KAJ2892269.1"/>
    </source>
</evidence>
<dbReference type="AlphaFoldDB" id="A0AAD5RGI4"/>
<dbReference type="Proteomes" id="UP001201980">
    <property type="component" value="Unassembled WGS sequence"/>
</dbReference>
<feature type="compositionally biased region" description="Basic and acidic residues" evidence="1">
    <location>
        <begin position="58"/>
        <end position="99"/>
    </location>
</feature>
<comment type="caution">
    <text evidence="2">The sequence shown here is derived from an EMBL/GenBank/DDBJ whole genome shotgun (WGS) entry which is preliminary data.</text>
</comment>
<dbReference type="GO" id="GO:0003887">
    <property type="term" value="F:DNA-directed DNA polymerase activity"/>
    <property type="evidence" value="ECO:0007669"/>
    <property type="project" value="TreeGrafter"/>
</dbReference>
<gene>
    <name evidence="2" type="ORF">MKZ38_010060</name>
</gene>
<dbReference type="GO" id="GO:0043625">
    <property type="term" value="C:delta DNA polymerase complex"/>
    <property type="evidence" value="ECO:0007669"/>
    <property type="project" value="TreeGrafter"/>
</dbReference>
<proteinExistence type="predicted"/>
<name>A0AAD5RGI4_9PEZI</name>
<organism evidence="2 3">
    <name type="scientific">Zalerion maritima</name>
    <dbReference type="NCBI Taxonomy" id="339359"/>
    <lineage>
        <taxon>Eukaryota</taxon>
        <taxon>Fungi</taxon>
        <taxon>Dikarya</taxon>
        <taxon>Ascomycota</taxon>
        <taxon>Pezizomycotina</taxon>
        <taxon>Sordariomycetes</taxon>
        <taxon>Lulworthiomycetidae</taxon>
        <taxon>Lulworthiales</taxon>
        <taxon>Lulworthiaceae</taxon>
        <taxon>Zalerion</taxon>
    </lineage>
</organism>
<reference evidence="2" key="1">
    <citation type="submission" date="2022-07" db="EMBL/GenBank/DDBJ databases">
        <title>Draft genome sequence of Zalerion maritima ATCC 34329, a (micro)plastics degrading marine fungus.</title>
        <authorList>
            <person name="Paco A."/>
            <person name="Goncalves M.F.M."/>
            <person name="Rocha-Santos T.A.P."/>
            <person name="Alves A."/>
        </authorList>
    </citation>
    <scope>NUCLEOTIDE SEQUENCE</scope>
    <source>
        <strain evidence="2">ATCC 34329</strain>
    </source>
</reference>
<dbReference type="EMBL" id="JAKWBI020000849">
    <property type="protein sequence ID" value="KAJ2892269.1"/>
    <property type="molecule type" value="Genomic_DNA"/>
</dbReference>
<accession>A0AAD5RGI4</accession>
<dbReference type="InterPro" id="IPR007218">
    <property type="entry name" value="DNA_pol_delta_4"/>
</dbReference>
<dbReference type="GO" id="GO:0006261">
    <property type="term" value="P:DNA-templated DNA replication"/>
    <property type="evidence" value="ECO:0007669"/>
    <property type="project" value="TreeGrafter"/>
</dbReference>
<dbReference type="GO" id="GO:0000731">
    <property type="term" value="P:DNA synthesis involved in DNA repair"/>
    <property type="evidence" value="ECO:0007669"/>
    <property type="project" value="InterPro"/>
</dbReference>
<protein>
    <recommendedName>
        <fullName evidence="4">DNA polymerase delta subunit 4</fullName>
    </recommendedName>
</protein>
<keyword evidence="3" id="KW-1185">Reference proteome</keyword>
<dbReference type="Pfam" id="PF04081">
    <property type="entry name" value="DNA_pol_delta_4"/>
    <property type="match status" value="1"/>
</dbReference>
<feature type="region of interest" description="Disordered" evidence="1">
    <location>
        <begin position="30"/>
        <end position="99"/>
    </location>
</feature>
<dbReference type="PANTHER" id="PTHR14303:SF0">
    <property type="entry name" value="DNA POLYMERASE DELTA SUBUNIT 4"/>
    <property type="match status" value="1"/>
</dbReference>
<dbReference type="PANTHER" id="PTHR14303">
    <property type="entry name" value="DNA POLYMERASE DELTA SUBUNIT 4"/>
    <property type="match status" value="1"/>
</dbReference>
<evidence type="ECO:0008006" key="4">
    <source>
        <dbReference type="Google" id="ProtNLM"/>
    </source>
</evidence>
<evidence type="ECO:0000313" key="3">
    <source>
        <dbReference type="Proteomes" id="UP001201980"/>
    </source>
</evidence>